<gene>
    <name evidence="4" type="ORF">AAY42_06230</name>
</gene>
<dbReference type="PANTHER" id="PTHR43798">
    <property type="entry name" value="MONOACYLGLYCEROL LIPASE"/>
    <property type="match status" value="1"/>
</dbReference>
<dbReference type="InterPro" id="IPR050266">
    <property type="entry name" value="AB_hydrolase_sf"/>
</dbReference>
<reference evidence="4 5" key="1">
    <citation type="submission" date="2015-04" db="EMBL/GenBank/DDBJ databases">
        <title>Complete genome of flavobacterium.</title>
        <authorList>
            <person name="Kwon Y.M."/>
            <person name="Kim S.-J."/>
        </authorList>
    </citation>
    <scope>NUCLEOTIDE SEQUENCE [LARGE SCALE GENOMIC DNA]</scope>
    <source>
        <strain evidence="4 5">DK169</strain>
    </source>
</reference>
<dbReference type="OrthoDB" id="9796770at2"/>
<evidence type="ECO:0000313" key="4">
    <source>
        <dbReference type="EMBL" id="KQC29532.1"/>
    </source>
</evidence>
<dbReference type="EMBL" id="LCTZ01000002">
    <property type="protein sequence ID" value="KQC29532.1"/>
    <property type="molecule type" value="Genomic_DNA"/>
</dbReference>
<evidence type="ECO:0000256" key="1">
    <source>
        <dbReference type="ARBA" id="ARBA00010088"/>
    </source>
</evidence>
<evidence type="ECO:0000256" key="2">
    <source>
        <dbReference type="ARBA" id="ARBA00022801"/>
    </source>
</evidence>
<keyword evidence="2" id="KW-0378">Hydrolase</keyword>
<protein>
    <recommendedName>
        <fullName evidence="3">AB hydrolase-1 domain-containing protein</fullName>
    </recommendedName>
</protein>
<accession>A0A0Q0XKN1</accession>
<sequence>MQTIINKIQKTISVLVSVLFVLSCTQDDVGDLSDTLYVRHKGADMPAHIYGNASEKVFLIILHGGPGGNGLSYRSGTIKSEIEKTCAVVYYDQRGSGMSQGKYSEDGISIEIMAEDILALVKVIQHKYGDDSKFFLMGHSWGGTLGTAVLLKNQDVFKGWIEIGGAHDSSGVFFEYPKNFRRVANEQIALENNVTYWEAVKNKIDGLNTDTYSDDDFYTMNKEASKAEEKLEDDRLINKTRSKIQGEFVINTFFKNNVLTVAWNANKTQSILVRDQGIFKDLSFKDRLDEITIPSLVLWGKYDMVVPPKFAQDAFDGLGSTSKKLVIFQNSGHTIMNHEPDLFADEVIDFINEYE</sequence>
<dbReference type="PRINTS" id="PR00793">
    <property type="entry name" value="PROAMNOPTASE"/>
</dbReference>
<dbReference type="STRING" id="346185.AAY42_06230"/>
<dbReference type="GO" id="GO:0016020">
    <property type="term" value="C:membrane"/>
    <property type="evidence" value="ECO:0007669"/>
    <property type="project" value="TreeGrafter"/>
</dbReference>
<dbReference type="PATRIC" id="fig|1547436.3.peg.1289"/>
<feature type="domain" description="AB hydrolase-1" evidence="3">
    <location>
        <begin position="59"/>
        <end position="335"/>
    </location>
</feature>
<dbReference type="Proteomes" id="UP000050827">
    <property type="component" value="Unassembled WGS sequence"/>
</dbReference>
<dbReference type="AlphaFoldDB" id="A0A0Q0XKN1"/>
<dbReference type="GO" id="GO:0008233">
    <property type="term" value="F:peptidase activity"/>
    <property type="evidence" value="ECO:0007669"/>
    <property type="project" value="InterPro"/>
</dbReference>
<dbReference type="RefSeq" id="WP_055393408.1">
    <property type="nucleotide sequence ID" value="NZ_LCTZ01000002.1"/>
</dbReference>
<comment type="caution">
    <text evidence="4">The sequence shown here is derived from an EMBL/GenBank/DDBJ whole genome shotgun (WGS) entry which is preliminary data.</text>
</comment>
<comment type="similarity">
    <text evidence="1">Belongs to the peptidase S33 family.</text>
</comment>
<name>A0A0Q0XKN1_9FLAO</name>
<dbReference type="PANTHER" id="PTHR43798:SF33">
    <property type="entry name" value="HYDROLASE, PUTATIVE (AFU_ORTHOLOGUE AFUA_2G14860)-RELATED"/>
    <property type="match status" value="1"/>
</dbReference>
<dbReference type="SUPFAM" id="SSF53474">
    <property type="entry name" value="alpha/beta-Hydrolases"/>
    <property type="match status" value="1"/>
</dbReference>
<keyword evidence="5" id="KW-1185">Reference proteome</keyword>
<proteinExistence type="inferred from homology"/>
<evidence type="ECO:0000313" key="5">
    <source>
        <dbReference type="Proteomes" id="UP000050827"/>
    </source>
</evidence>
<dbReference type="Pfam" id="PF00561">
    <property type="entry name" value="Abhydrolase_1"/>
    <property type="match status" value="1"/>
</dbReference>
<organism evidence="4 5">
    <name type="scientific">Flagellimonas eckloniae</name>
    <dbReference type="NCBI Taxonomy" id="346185"/>
    <lineage>
        <taxon>Bacteria</taxon>
        <taxon>Pseudomonadati</taxon>
        <taxon>Bacteroidota</taxon>
        <taxon>Flavobacteriia</taxon>
        <taxon>Flavobacteriales</taxon>
        <taxon>Flavobacteriaceae</taxon>
        <taxon>Flagellimonas</taxon>
    </lineage>
</organism>
<dbReference type="GO" id="GO:0006508">
    <property type="term" value="P:proteolysis"/>
    <property type="evidence" value="ECO:0007669"/>
    <property type="project" value="InterPro"/>
</dbReference>
<dbReference type="InterPro" id="IPR000073">
    <property type="entry name" value="AB_hydrolase_1"/>
</dbReference>
<dbReference type="Gene3D" id="3.40.50.1820">
    <property type="entry name" value="alpha/beta hydrolase"/>
    <property type="match status" value="1"/>
</dbReference>
<dbReference type="InterPro" id="IPR029058">
    <property type="entry name" value="AB_hydrolase_fold"/>
</dbReference>
<evidence type="ECO:0000259" key="3">
    <source>
        <dbReference type="Pfam" id="PF00561"/>
    </source>
</evidence>
<dbReference type="InterPro" id="IPR002410">
    <property type="entry name" value="Peptidase_S33"/>
</dbReference>
<dbReference type="PROSITE" id="PS51257">
    <property type="entry name" value="PROKAR_LIPOPROTEIN"/>
    <property type="match status" value="1"/>
</dbReference>